<accession>A0A289ZTP7</accession>
<keyword evidence="2" id="KW-1185">Reference proteome</keyword>
<evidence type="ECO:0000313" key="1">
    <source>
        <dbReference type="EMBL" id="ATA65438.1"/>
    </source>
</evidence>
<reference evidence="2" key="1">
    <citation type="submission" date="2017-06" db="EMBL/GenBank/DDBJ databases">
        <authorList>
            <person name="Zhao X."/>
        </authorList>
    </citation>
    <scope>NUCLEOTIDE SEQUENCE [LARGE SCALE GENOMIC DNA]</scope>
</reference>
<evidence type="ECO:0000313" key="2">
    <source>
        <dbReference type="Proteomes" id="UP000223363"/>
    </source>
</evidence>
<protein>
    <submittedName>
        <fullName evidence="1">Uncharacterized protein</fullName>
    </submittedName>
</protein>
<dbReference type="EMBL" id="MF285618">
    <property type="protein sequence ID" value="ATA65438.1"/>
    <property type="molecule type" value="Genomic_DNA"/>
</dbReference>
<dbReference type="Proteomes" id="UP000223363">
    <property type="component" value="Segment"/>
</dbReference>
<name>A0A289ZTP7_9CAUD</name>
<gene>
    <name evidence="1" type="ORF">2050HW_00103</name>
</gene>
<proteinExistence type="predicted"/>
<sequence length="61" mass="6507">MNDNQAVTVLSLANILEAGKRVLKNAKSEDFIIPEGANVEEDLAAAIASEVRNQKIDQGIA</sequence>
<organism evidence="1 2">
    <name type="scientific">Serratia phage vB_SmaM_ 2050HW</name>
    <dbReference type="NCBI Taxonomy" id="2024252"/>
    <lineage>
        <taxon>Viruses</taxon>
        <taxon>Duplodnaviria</taxon>
        <taxon>Heunggongvirae</taxon>
        <taxon>Uroviricota</taxon>
        <taxon>Caudoviricetes</taxon>
        <taxon>Chimalliviridae</taxon>
        <taxon>Moabitevirus</taxon>
        <taxon>Moabitevirus mv2050HW</taxon>
    </lineage>
</organism>